<dbReference type="InterPro" id="IPR019786">
    <property type="entry name" value="Zinc_finger_PHD-type_CS"/>
</dbReference>
<keyword evidence="5" id="KW-0862">Zinc</keyword>
<dbReference type="PROSITE" id="PS50016">
    <property type="entry name" value="ZF_PHD_2"/>
    <property type="match status" value="2"/>
</dbReference>
<evidence type="ECO:0000256" key="3">
    <source>
        <dbReference type="ARBA" id="ARBA00022737"/>
    </source>
</evidence>
<evidence type="ECO:0000256" key="5">
    <source>
        <dbReference type="ARBA" id="ARBA00022833"/>
    </source>
</evidence>
<feature type="domain" description="PHD-type" evidence="11">
    <location>
        <begin position="21"/>
        <end position="80"/>
    </location>
</feature>
<feature type="region of interest" description="Disordered" evidence="10">
    <location>
        <begin position="1"/>
        <end position="20"/>
    </location>
</feature>
<dbReference type="InterPro" id="IPR019787">
    <property type="entry name" value="Znf_PHD-finger"/>
</dbReference>
<evidence type="ECO:0000256" key="10">
    <source>
        <dbReference type="SAM" id="MobiDB-lite"/>
    </source>
</evidence>
<protein>
    <submittedName>
        <fullName evidence="12">PHD finger protein 10</fullName>
    </submittedName>
</protein>
<dbReference type="GO" id="GO:0008270">
    <property type="term" value="F:zinc ion binding"/>
    <property type="evidence" value="ECO:0007669"/>
    <property type="project" value="UniProtKB-KW"/>
</dbReference>
<keyword evidence="3" id="KW-0677">Repeat</keyword>
<comment type="caution">
    <text evidence="12">The sequence shown here is derived from an EMBL/GenBank/DDBJ whole genome shotgun (WGS) entry which is preliminary data.</text>
</comment>
<evidence type="ECO:0000256" key="8">
    <source>
        <dbReference type="ARBA" id="ARBA00023242"/>
    </source>
</evidence>
<proteinExistence type="predicted"/>
<dbReference type="InterPro" id="IPR001965">
    <property type="entry name" value="Znf_PHD"/>
</dbReference>
<evidence type="ECO:0000256" key="2">
    <source>
        <dbReference type="ARBA" id="ARBA00022723"/>
    </source>
</evidence>
<dbReference type="PROSITE" id="PS01359">
    <property type="entry name" value="ZF_PHD_1"/>
    <property type="match status" value="1"/>
</dbReference>
<evidence type="ECO:0000256" key="1">
    <source>
        <dbReference type="ARBA" id="ARBA00004123"/>
    </source>
</evidence>
<name>A0AAN9A2P1_HALRR</name>
<dbReference type="PANTHER" id="PTHR45888:SF4">
    <property type="entry name" value="PHD FINGER PROTEIN 10"/>
    <property type="match status" value="1"/>
</dbReference>
<evidence type="ECO:0000259" key="11">
    <source>
        <dbReference type="PROSITE" id="PS50016"/>
    </source>
</evidence>
<feature type="non-terminal residue" evidence="12">
    <location>
        <position position="1"/>
    </location>
</feature>
<comment type="subcellular location">
    <subcellularLocation>
        <location evidence="1">Nucleus</location>
    </subcellularLocation>
</comment>
<evidence type="ECO:0000313" key="12">
    <source>
        <dbReference type="EMBL" id="KAK7070180.1"/>
    </source>
</evidence>
<dbReference type="CDD" id="cd15529">
    <property type="entry name" value="PHD2_PHF10"/>
    <property type="match status" value="1"/>
</dbReference>
<dbReference type="EMBL" id="JAXCGZ010015499">
    <property type="protein sequence ID" value="KAK7070180.1"/>
    <property type="molecule type" value="Genomic_DNA"/>
</dbReference>
<feature type="compositionally biased region" description="Basic and acidic residues" evidence="10">
    <location>
        <begin position="11"/>
        <end position="20"/>
    </location>
</feature>
<dbReference type="GO" id="GO:0005634">
    <property type="term" value="C:nucleus"/>
    <property type="evidence" value="ECO:0007669"/>
    <property type="project" value="UniProtKB-SubCell"/>
</dbReference>
<evidence type="ECO:0000256" key="7">
    <source>
        <dbReference type="ARBA" id="ARBA00023163"/>
    </source>
</evidence>
<sequence length="246" mass="27974">PASDSATPESTDIKDEKNEGLPRCKVCNGTKNKNKGGKPEPLITCASCHSASHPTCIDLTLVMVTKIESYNWQCMECKTCVTCSDPDDEDKMIFCDMCDRGYHIYCVGLRRVPSGRWHCKECAICSSCGSKTPAGIENCKNAEWQHEFKKDKNNKQLRYATTLCVPCDKYWKRRQFCYVCLKVYRSIPEDGMVRCSNCPKYIHREGCSTIYENERFCNNCYKIRNSTALNHSRILAAAKKKMASGY</sequence>
<feature type="domain" description="PHD-type" evidence="11">
    <location>
        <begin position="77"/>
        <end position="125"/>
    </location>
</feature>
<keyword evidence="2" id="KW-0479">Metal-binding</keyword>
<dbReference type="InterPro" id="IPR011011">
    <property type="entry name" value="Znf_FYVE_PHD"/>
</dbReference>
<accession>A0AAN9A2P1</accession>
<dbReference type="Pfam" id="PF00628">
    <property type="entry name" value="PHD"/>
    <property type="match status" value="2"/>
</dbReference>
<dbReference type="SMART" id="SM00249">
    <property type="entry name" value="PHD"/>
    <property type="match status" value="3"/>
</dbReference>
<evidence type="ECO:0000256" key="9">
    <source>
        <dbReference type="PROSITE-ProRule" id="PRU00146"/>
    </source>
</evidence>
<evidence type="ECO:0000256" key="6">
    <source>
        <dbReference type="ARBA" id="ARBA00023015"/>
    </source>
</evidence>
<keyword evidence="7" id="KW-0804">Transcription</keyword>
<reference evidence="12 13" key="1">
    <citation type="submission" date="2023-11" db="EMBL/GenBank/DDBJ databases">
        <title>Halocaridina rubra genome assembly.</title>
        <authorList>
            <person name="Smith C."/>
        </authorList>
    </citation>
    <scope>NUCLEOTIDE SEQUENCE [LARGE SCALE GENOMIC DNA]</scope>
    <source>
        <strain evidence="12">EP-1</strain>
        <tissue evidence="12">Whole</tissue>
    </source>
</reference>
<dbReference type="SUPFAM" id="SSF57903">
    <property type="entry name" value="FYVE/PHD zinc finger"/>
    <property type="match status" value="2"/>
</dbReference>
<feature type="compositionally biased region" description="Polar residues" evidence="10">
    <location>
        <begin position="1"/>
        <end position="10"/>
    </location>
</feature>
<dbReference type="Gene3D" id="3.30.40.10">
    <property type="entry name" value="Zinc/RING finger domain, C3HC4 (zinc finger)"/>
    <property type="match status" value="1"/>
</dbReference>
<keyword evidence="8" id="KW-0539">Nucleus</keyword>
<dbReference type="Proteomes" id="UP001381693">
    <property type="component" value="Unassembled WGS sequence"/>
</dbReference>
<dbReference type="InterPro" id="IPR013083">
    <property type="entry name" value="Znf_RING/FYVE/PHD"/>
</dbReference>
<organism evidence="12 13">
    <name type="scientific">Halocaridina rubra</name>
    <name type="common">Hawaiian red shrimp</name>
    <dbReference type="NCBI Taxonomy" id="373956"/>
    <lineage>
        <taxon>Eukaryota</taxon>
        <taxon>Metazoa</taxon>
        <taxon>Ecdysozoa</taxon>
        <taxon>Arthropoda</taxon>
        <taxon>Crustacea</taxon>
        <taxon>Multicrustacea</taxon>
        <taxon>Malacostraca</taxon>
        <taxon>Eumalacostraca</taxon>
        <taxon>Eucarida</taxon>
        <taxon>Decapoda</taxon>
        <taxon>Pleocyemata</taxon>
        <taxon>Caridea</taxon>
        <taxon>Atyoidea</taxon>
        <taxon>Atyidae</taxon>
        <taxon>Halocaridina</taxon>
    </lineage>
</organism>
<dbReference type="PANTHER" id="PTHR45888">
    <property type="entry name" value="HL01030P-RELATED"/>
    <property type="match status" value="1"/>
</dbReference>
<gene>
    <name evidence="12" type="primary">PHF10_1</name>
    <name evidence="12" type="ORF">SK128_001649</name>
</gene>
<evidence type="ECO:0000313" key="13">
    <source>
        <dbReference type="Proteomes" id="UP001381693"/>
    </source>
</evidence>
<keyword evidence="4 9" id="KW-0863">Zinc-finger</keyword>
<keyword evidence="13" id="KW-1185">Reference proteome</keyword>
<evidence type="ECO:0000256" key="4">
    <source>
        <dbReference type="ARBA" id="ARBA00022771"/>
    </source>
</evidence>
<dbReference type="AlphaFoldDB" id="A0AAN9A2P1"/>
<keyword evidence="6" id="KW-0805">Transcription regulation</keyword>